<dbReference type="RefSeq" id="WP_171193627.1">
    <property type="nucleotide sequence ID" value="NZ_CP061032.1"/>
</dbReference>
<dbReference type="Proteomes" id="UP000516235">
    <property type="component" value="Chromosome"/>
</dbReference>
<keyword evidence="1" id="KW-0812">Transmembrane</keyword>
<feature type="transmembrane region" description="Helical" evidence="1">
    <location>
        <begin position="106"/>
        <end position="125"/>
    </location>
</feature>
<evidence type="ECO:0000259" key="2">
    <source>
        <dbReference type="Pfam" id="PF02517"/>
    </source>
</evidence>
<dbReference type="Proteomes" id="UP000642876">
    <property type="component" value="Unassembled WGS sequence"/>
</dbReference>
<evidence type="ECO:0000313" key="6">
    <source>
        <dbReference type="Proteomes" id="UP000642876"/>
    </source>
</evidence>
<keyword evidence="4" id="KW-0645">Protease</keyword>
<evidence type="ECO:0000313" key="3">
    <source>
        <dbReference type="EMBL" id="MBC3179764.1"/>
    </source>
</evidence>
<proteinExistence type="predicted"/>
<sequence>MTRQWLFLLPCALGALELFLARRAGDGSPGFYWATAFTAVVYISAWWMMGNRRAFAGPNKARDVLRGVLIGAALVVVFMVGALVVSRIPLLSGPVAEILDTPNKGGYLLTLLVLVVNGVGEELVFRDAVPRQLRAGGQSVVQAGVWSTLIYCVVTIVMGVPLLVFAAGVLGAVTYFEAVRTGRLYSPIAVHLTWSIGMLFILPAML</sequence>
<dbReference type="Pfam" id="PF02517">
    <property type="entry name" value="Rce1-like"/>
    <property type="match status" value="1"/>
</dbReference>
<organism evidence="4 5">
    <name type="scientific">Corynebacterium lujinxingii</name>
    <dbReference type="NCBI Taxonomy" id="2763010"/>
    <lineage>
        <taxon>Bacteria</taxon>
        <taxon>Bacillati</taxon>
        <taxon>Actinomycetota</taxon>
        <taxon>Actinomycetes</taxon>
        <taxon>Mycobacteriales</taxon>
        <taxon>Corynebacteriaceae</taxon>
        <taxon>Corynebacterium</taxon>
    </lineage>
</organism>
<dbReference type="KEGG" id="cluj:IAU68_03900"/>
<accession>A0A7H0K0V2</accession>
<keyword evidence="1" id="KW-0472">Membrane</keyword>
<evidence type="ECO:0000313" key="4">
    <source>
        <dbReference type="EMBL" id="QNP90918.1"/>
    </source>
</evidence>
<evidence type="ECO:0000256" key="1">
    <source>
        <dbReference type="SAM" id="Phobius"/>
    </source>
</evidence>
<protein>
    <submittedName>
        <fullName evidence="4">CPBP family intramembrane metalloprotease</fullName>
    </submittedName>
</protein>
<feature type="transmembrane region" description="Helical" evidence="1">
    <location>
        <begin position="146"/>
        <end position="176"/>
    </location>
</feature>
<name>A0A7H0K0V2_9CORY</name>
<dbReference type="GO" id="GO:0006508">
    <property type="term" value="P:proteolysis"/>
    <property type="evidence" value="ECO:0007669"/>
    <property type="project" value="UniProtKB-KW"/>
</dbReference>
<dbReference type="GO" id="GO:0008237">
    <property type="term" value="F:metallopeptidase activity"/>
    <property type="evidence" value="ECO:0007669"/>
    <property type="project" value="UniProtKB-KW"/>
</dbReference>
<keyword evidence="1" id="KW-1133">Transmembrane helix</keyword>
<feature type="transmembrane region" description="Helical" evidence="1">
    <location>
        <begin position="68"/>
        <end position="86"/>
    </location>
</feature>
<keyword evidence="6" id="KW-1185">Reference proteome</keyword>
<feature type="transmembrane region" description="Helical" evidence="1">
    <location>
        <begin position="188"/>
        <end position="205"/>
    </location>
</feature>
<dbReference type="GO" id="GO:0080120">
    <property type="term" value="P:CAAX-box protein maturation"/>
    <property type="evidence" value="ECO:0007669"/>
    <property type="project" value="UniProtKB-ARBA"/>
</dbReference>
<evidence type="ECO:0000313" key="5">
    <source>
        <dbReference type="Proteomes" id="UP000516235"/>
    </source>
</evidence>
<dbReference type="EMBL" id="JACMYE010000010">
    <property type="protein sequence ID" value="MBC3179764.1"/>
    <property type="molecule type" value="Genomic_DNA"/>
</dbReference>
<dbReference type="EMBL" id="CP061032">
    <property type="protein sequence ID" value="QNP90918.1"/>
    <property type="molecule type" value="Genomic_DNA"/>
</dbReference>
<dbReference type="GO" id="GO:0004175">
    <property type="term" value="F:endopeptidase activity"/>
    <property type="evidence" value="ECO:0007669"/>
    <property type="project" value="UniProtKB-ARBA"/>
</dbReference>
<reference evidence="5 6" key="1">
    <citation type="submission" date="2020-08" db="EMBL/GenBank/DDBJ databases">
        <title>novel species in genus Corynebacterium.</title>
        <authorList>
            <person name="Zhang G."/>
        </authorList>
    </citation>
    <scope>NUCLEOTIDE SEQUENCE [LARGE SCALE GENOMIC DNA]</scope>
    <source>
        <strain evidence="4">Zg-917</strain>
        <strain evidence="5 6">zg-917</strain>
    </source>
</reference>
<keyword evidence="4" id="KW-0378">Hydrolase</keyword>
<gene>
    <name evidence="3" type="ORF">H7348_10695</name>
    <name evidence="4" type="ORF">IAU68_03900</name>
</gene>
<feature type="transmembrane region" description="Helical" evidence="1">
    <location>
        <begin position="31"/>
        <end position="48"/>
    </location>
</feature>
<dbReference type="InterPro" id="IPR003675">
    <property type="entry name" value="Rce1/LyrA-like_dom"/>
</dbReference>
<feature type="domain" description="CAAX prenyl protease 2/Lysostaphin resistance protein A-like" evidence="2">
    <location>
        <begin position="107"/>
        <end position="195"/>
    </location>
</feature>
<dbReference type="AlphaFoldDB" id="A0A7H0K0V2"/>
<keyword evidence="4" id="KW-0482">Metalloprotease</keyword>